<dbReference type="GO" id="GO:0019202">
    <property type="term" value="F:amino acid kinase activity"/>
    <property type="evidence" value="ECO:0007669"/>
    <property type="project" value="TreeGrafter"/>
</dbReference>
<dbReference type="Pfam" id="PF01636">
    <property type="entry name" value="APH"/>
    <property type="match status" value="1"/>
</dbReference>
<name>A0A5S4EWZ5_9ACTN</name>
<feature type="compositionally biased region" description="Low complexity" evidence="2">
    <location>
        <begin position="319"/>
        <end position="330"/>
    </location>
</feature>
<evidence type="ECO:0000313" key="5">
    <source>
        <dbReference type="Proteomes" id="UP000309128"/>
    </source>
</evidence>
<dbReference type="SUPFAM" id="SSF56112">
    <property type="entry name" value="Protein kinase-like (PK-like)"/>
    <property type="match status" value="1"/>
</dbReference>
<feature type="region of interest" description="Disordered" evidence="2">
    <location>
        <begin position="311"/>
        <end position="350"/>
    </location>
</feature>
<dbReference type="PANTHER" id="PTHR21064:SF6">
    <property type="entry name" value="AMINOGLYCOSIDE PHOSPHOTRANSFERASE DOMAIN-CONTAINING PROTEIN"/>
    <property type="match status" value="1"/>
</dbReference>
<sequence length="350" mass="37969">MPAQEQDELLHAALATLAATVDTPWPGDGYHFRPVGGGTQATVWHAVPATLGVPEVALRLTPKPAPLITRIGELVNAVDGVERPDTLAVASMEHDGRTWTVHVCTWIGKGAADRSNPHGLGQDIALLHEQLARHGGEAFTDRRLSFERGPIPTDEQQLPAWYVARHVWRDRIYPTFASRQELLRPQPIHGDLHWDNVVAGSNGGFGFIDFDKVMHAPPAFDLAKLLATGFFPINPETGAVRFQQTRAAELLDGYRSVRPLTPAEVAALEGFIVILNEQTAALGHAYDVPHYRAQADAVGGWLLNRRRRNRSDPFGIRESSPASPPSTSSAEQIPLIDPVPGPTAGPGTDA</sequence>
<dbReference type="InterPro" id="IPR050249">
    <property type="entry name" value="Pseudomonas-type_ThrB"/>
</dbReference>
<evidence type="ECO:0000259" key="3">
    <source>
        <dbReference type="Pfam" id="PF01636"/>
    </source>
</evidence>
<comment type="similarity">
    <text evidence="1">Belongs to the pseudomonas-type ThrB family.</text>
</comment>
<evidence type="ECO:0000256" key="2">
    <source>
        <dbReference type="SAM" id="MobiDB-lite"/>
    </source>
</evidence>
<dbReference type="OrthoDB" id="3680308at2"/>
<evidence type="ECO:0000256" key="1">
    <source>
        <dbReference type="ARBA" id="ARBA00038240"/>
    </source>
</evidence>
<evidence type="ECO:0000313" key="4">
    <source>
        <dbReference type="EMBL" id="TMR08171.1"/>
    </source>
</evidence>
<organism evidence="4 5">
    <name type="scientific">Nonomuraea turkmeniaca</name>
    <dbReference type="NCBI Taxonomy" id="103838"/>
    <lineage>
        <taxon>Bacteria</taxon>
        <taxon>Bacillati</taxon>
        <taxon>Actinomycetota</taxon>
        <taxon>Actinomycetes</taxon>
        <taxon>Streptosporangiales</taxon>
        <taxon>Streptosporangiaceae</taxon>
        <taxon>Nonomuraea</taxon>
    </lineage>
</organism>
<accession>A0A5S4EWZ5</accession>
<reference evidence="4 5" key="1">
    <citation type="submission" date="2019-05" db="EMBL/GenBank/DDBJ databases">
        <title>Draft genome sequence of Nonomuraea turkmeniaca DSM 43926.</title>
        <authorList>
            <person name="Saricaoglu S."/>
            <person name="Isik K."/>
        </authorList>
    </citation>
    <scope>NUCLEOTIDE SEQUENCE [LARGE SCALE GENOMIC DNA]</scope>
    <source>
        <strain evidence="4 5">DSM 43926</strain>
    </source>
</reference>
<dbReference type="AlphaFoldDB" id="A0A5S4EWZ5"/>
<dbReference type="EMBL" id="VCKY01000314">
    <property type="protein sequence ID" value="TMR08171.1"/>
    <property type="molecule type" value="Genomic_DNA"/>
</dbReference>
<dbReference type="InterPro" id="IPR002575">
    <property type="entry name" value="Aminoglycoside_PTrfase"/>
</dbReference>
<dbReference type="InterPro" id="IPR011009">
    <property type="entry name" value="Kinase-like_dom_sf"/>
</dbReference>
<gene>
    <name evidence="4" type="ORF">ETD86_48925</name>
</gene>
<dbReference type="RefSeq" id="WP_138673459.1">
    <property type="nucleotide sequence ID" value="NZ_VCKY01000314.1"/>
</dbReference>
<feature type="domain" description="Aminoglycoside phosphotransferase" evidence="3">
    <location>
        <begin position="32"/>
        <end position="260"/>
    </location>
</feature>
<dbReference type="PANTHER" id="PTHR21064">
    <property type="entry name" value="AMINOGLYCOSIDE PHOSPHOTRANSFERASE DOMAIN-CONTAINING PROTEIN-RELATED"/>
    <property type="match status" value="1"/>
</dbReference>
<comment type="caution">
    <text evidence="4">The sequence shown here is derived from an EMBL/GenBank/DDBJ whole genome shotgun (WGS) entry which is preliminary data.</text>
</comment>
<dbReference type="Gene3D" id="3.90.1200.10">
    <property type="match status" value="1"/>
</dbReference>
<protein>
    <recommendedName>
        <fullName evidence="3">Aminoglycoside phosphotransferase domain-containing protein</fullName>
    </recommendedName>
</protein>
<keyword evidence="5" id="KW-1185">Reference proteome</keyword>
<proteinExistence type="inferred from homology"/>
<dbReference type="Proteomes" id="UP000309128">
    <property type="component" value="Unassembled WGS sequence"/>
</dbReference>